<accession>S5XW05</accession>
<sequence>MVDHHGRNPMITTLSKRFRRIADGLTTGQTAVADLRAEIVATEDRLERAKNRPQSKAVALDKARRDLAEAAEIGQTILRVHARAARSGVGGDLLDRVTDARDARALLALVAAPQLLAAFETEASALWGDDLGLTEDEREQELTILHRELFDLELAEEALIRSAAVAGLVIDRRPDAHPAAVLAPDHALPPV</sequence>
<dbReference type="Proteomes" id="UP000015480">
    <property type="component" value="Chromosome"/>
</dbReference>
<name>S5XW05_PARAH</name>
<dbReference type="HOGENOM" id="CLU_1420249_0_0_5"/>
<proteinExistence type="predicted"/>
<dbReference type="STRING" id="1367847.JCM7686_2404"/>
<evidence type="ECO:0000313" key="1">
    <source>
        <dbReference type="EMBL" id="AGT09472.1"/>
    </source>
</evidence>
<reference evidence="1 2" key="1">
    <citation type="journal article" date="2014" name="BMC Genomics">
        <title>Architecture and functions of a multipartite genome of the methylotrophic bacterium Paracoccus aminophilus JCM 7686, containing primary and secondary chromids.</title>
        <authorList>
            <person name="Dziewit L."/>
            <person name="Czarnecki J."/>
            <person name="Wibberg D."/>
            <person name="Radlinska M."/>
            <person name="Mrozek P."/>
            <person name="Szymczak M."/>
            <person name="Schluter A."/>
            <person name="Puhler A."/>
            <person name="Bartosik D."/>
        </authorList>
    </citation>
    <scope>NUCLEOTIDE SEQUENCE [LARGE SCALE GENOMIC DNA]</scope>
    <source>
        <strain evidence="1">JCM 7686</strain>
    </source>
</reference>
<organism evidence="1 2">
    <name type="scientific">Paracoccus aminophilus JCM 7686</name>
    <dbReference type="NCBI Taxonomy" id="1367847"/>
    <lineage>
        <taxon>Bacteria</taxon>
        <taxon>Pseudomonadati</taxon>
        <taxon>Pseudomonadota</taxon>
        <taxon>Alphaproteobacteria</taxon>
        <taxon>Rhodobacterales</taxon>
        <taxon>Paracoccaceae</taxon>
        <taxon>Paracoccus</taxon>
    </lineage>
</organism>
<keyword evidence="2" id="KW-1185">Reference proteome</keyword>
<protein>
    <submittedName>
        <fullName evidence="1">Uncharacterized protein</fullName>
    </submittedName>
</protein>
<dbReference type="KEGG" id="pami:JCM7686_2404"/>
<gene>
    <name evidence="1" type="ORF">JCM7686_2404</name>
</gene>
<evidence type="ECO:0000313" key="2">
    <source>
        <dbReference type="Proteomes" id="UP000015480"/>
    </source>
</evidence>
<dbReference type="AlphaFoldDB" id="S5XW05"/>
<dbReference type="EMBL" id="CP006650">
    <property type="protein sequence ID" value="AGT09472.1"/>
    <property type="molecule type" value="Genomic_DNA"/>
</dbReference>